<dbReference type="GO" id="GO:0032259">
    <property type="term" value="P:methylation"/>
    <property type="evidence" value="ECO:0007669"/>
    <property type="project" value="UniProtKB-KW"/>
</dbReference>
<evidence type="ECO:0000313" key="4">
    <source>
        <dbReference type="Proteomes" id="UP001597502"/>
    </source>
</evidence>
<dbReference type="Gene3D" id="1.10.150.470">
    <property type="match status" value="1"/>
</dbReference>
<dbReference type="Gene3D" id="3.40.50.150">
    <property type="entry name" value="Vaccinia Virus protein VP39"/>
    <property type="match status" value="1"/>
</dbReference>
<keyword evidence="3" id="KW-0808">Transferase</keyword>
<feature type="domain" description="YtxK-like N-terminal helical" evidence="2">
    <location>
        <begin position="7"/>
        <end position="85"/>
    </location>
</feature>
<accession>A0ABW5V770</accession>
<dbReference type="Proteomes" id="UP001597502">
    <property type="component" value="Unassembled WGS sequence"/>
</dbReference>
<reference evidence="4" key="1">
    <citation type="journal article" date="2019" name="Int. J. Syst. Evol. Microbiol.">
        <title>The Global Catalogue of Microorganisms (GCM) 10K type strain sequencing project: providing services to taxonomists for standard genome sequencing and annotation.</title>
        <authorList>
            <consortium name="The Broad Institute Genomics Platform"/>
            <consortium name="The Broad Institute Genome Sequencing Center for Infectious Disease"/>
            <person name="Wu L."/>
            <person name="Ma J."/>
        </authorList>
    </citation>
    <scope>NUCLEOTIDE SEQUENCE [LARGE SCALE GENOMIC DNA]</scope>
    <source>
        <strain evidence="4">TISTR 1535</strain>
    </source>
</reference>
<organism evidence="3 4">
    <name type="scientific">Lentibacillus juripiscarius</name>
    <dbReference type="NCBI Taxonomy" id="257446"/>
    <lineage>
        <taxon>Bacteria</taxon>
        <taxon>Bacillati</taxon>
        <taxon>Bacillota</taxon>
        <taxon>Bacilli</taxon>
        <taxon>Bacillales</taxon>
        <taxon>Bacillaceae</taxon>
        <taxon>Lentibacillus</taxon>
    </lineage>
</organism>
<dbReference type="GO" id="GO:0008168">
    <property type="term" value="F:methyltransferase activity"/>
    <property type="evidence" value="ECO:0007669"/>
    <property type="project" value="UniProtKB-KW"/>
</dbReference>
<keyword evidence="3" id="KW-0489">Methyltransferase</keyword>
<dbReference type="PIRSF" id="PIRSF026567">
    <property type="entry name" value="Adenine_mtase_bact_prd"/>
    <property type="match status" value="1"/>
</dbReference>
<dbReference type="InterPro" id="IPR029063">
    <property type="entry name" value="SAM-dependent_MTases_sf"/>
</dbReference>
<feature type="domain" description="DNA methylase adenine-specific" evidence="1">
    <location>
        <begin position="95"/>
        <end position="290"/>
    </location>
</feature>
<dbReference type="RefSeq" id="WP_382394763.1">
    <property type="nucleotide sequence ID" value="NZ_JBHUNA010000030.1"/>
</dbReference>
<dbReference type="Pfam" id="PF02384">
    <property type="entry name" value="N6_Mtase"/>
    <property type="match status" value="1"/>
</dbReference>
<evidence type="ECO:0000259" key="2">
    <source>
        <dbReference type="Pfam" id="PF21106"/>
    </source>
</evidence>
<dbReference type="PRINTS" id="PR00507">
    <property type="entry name" value="N12N6MTFRASE"/>
</dbReference>
<gene>
    <name evidence="3" type="ORF">ACFSUO_12910</name>
</gene>
<dbReference type="InterPro" id="IPR048375">
    <property type="entry name" value="YtxK-like_N"/>
</dbReference>
<name>A0ABW5V770_9BACI</name>
<keyword evidence="4" id="KW-1185">Reference proteome</keyword>
<dbReference type="SUPFAM" id="SSF53335">
    <property type="entry name" value="S-adenosyl-L-methionine-dependent methyltransferases"/>
    <property type="match status" value="1"/>
</dbReference>
<evidence type="ECO:0000313" key="3">
    <source>
        <dbReference type="EMBL" id="MFD2761851.1"/>
    </source>
</evidence>
<dbReference type="PANTHER" id="PTHR41313">
    <property type="entry name" value="ADENINE-SPECIFIC METHYLTRANSFERASE"/>
    <property type="match status" value="1"/>
</dbReference>
<protein>
    <submittedName>
        <fullName evidence="3">Class I SAM-dependent methyltransferase</fullName>
    </submittedName>
</protein>
<dbReference type="InterPro" id="IPR016843">
    <property type="entry name" value="S-AdoMet-dep_Ade-MeTrfase_prd"/>
</dbReference>
<proteinExistence type="predicted"/>
<dbReference type="InterPro" id="IPR052933">
    <property type="entry name" value="DNA_Protect_Modify"/>
</dbReference>
<dbReference type="CDD" id="cd02440">
    <property type="entry name" value="AdoMet_MTases"/>
    <property type="match status" value="1"/>
</dbReference>
<dbReference type="Pfam" id="PF21106">
    <property type="entry name" value="YtxK_like"/>
    <property type="match status" value="1"/>
</dbReference>
<dbReference type="PANTHER" id="PTHR41313:SF1">
    <property type="entry name" value="DNA METHYLASE ADENINE-SPECIFIC DOMAIN-CONTAINING PROTEIN"/>
    <property type="match status" value="1"/>
</dbReference>
<sequence length="328" mass="37059">MEKTDVEILFEQIDNITETVQQYSNETYLDSLAVTLEVIFYQHPPEGMDEKLQEQLQNFIPQLDVSKYKTTEIRKALQLAMLKGMKGATQQQHLMTPETVALFVGYLAGKVTAGKKNLRMFDPASGTGNLVMAVLDQLETAGSVFASEVDPTLINLAVLNANLQKKEIEYFHQDSLRPFLLDPVDLVISDLPVGYYPDDIRANDFELKADEGHSYSHHLFIEQSMKYTTPGGYLIFVIPEFLFDSDQSDKLHAYLQENAHIVGVLQLPETAFKSEKNRKSILILQKKGPNTTAFNQPLLVQVPSFKETKAMDDILAQMNAWFAENMNS</sequence>
<dbReference type="EMBL" id="JBHUNA010000030">
    <property type="protein sequence ID" value="MFD2761851.1"/>
    <property type="molecule type" value="Genomic_DNA"/>
</dbReference>
<evidence type="ECO:0000259" key="1">
    <source>
        <dbReference type="Pfam" id="PF02384"/>
    </source>
</evidence>
<comment type="caution">
    <text evidence="3">The sequence shown here is derived from an EMBL/GenBank/DDBJ whole genome shotgun (WGS) entry which is preliminary data.</text>
</comment>
<dbReference type="InterPro" id="IPR003356">
    <property type="entry name" value="DNA_methylase_A-5"/>
</dbReference>